<protein>
    <submittedName>
        <fullName evidence="1">Uncharacterized protein</fullName>
    </submittedName>
</protein>
<accession>A0A8H9KUF6</accession>
<name>A0A8H9KUF6_9SPHI</name>
<keyword evidence="2" id="KW-1185">Reference proteome</keyword>
<dbReference type="PROSITE" id="PS51257">
    <property type="entry name" value="PROKAR_LIPOPROTEIN"/>
    <property type="match status" value="1"/>
</dbReference>
<proteinExistence type="predicted"/>
<comment type="caution">
    <text evidence="1">The sequence shown here is derived from an EMBL/GenBank/DDBJ whole genome shotgun (WGS) entry which is preliminary data.</text>
</comment>
<evidence type="ECO:0000313" key="2">
    <source>
        <dbReference type="Proteomes" id="UP000614460"/>
    </source>
</evidence>
<sequence length="172" mass="19742">MKGKILLFFIITLLFGCKEEDMSPVDGEFNKALLEKYIWKNNVLIDEVFTDNSNPEHYNRTTTLSFTGTQYSHIVQDSVKGNMDAQSRMNPLAIRTSEYWGDYTFNGLDSTITLSYRVNEKVLNKMNISSDSLIIHSSYKIISLSEDELTLKLKNDSVMHGYNTVMTFKPVK</sequence>
<reference evidence="1" key="2">
    <citation type="submission" date="2020-09" db="EMBL/GenBank/DDBJ databases">
        <authorList>
            <person name="Sun Q."/>
            <person name="Zhou Y."/>
        </authorList>
    </citation>
    <scope>NUCLEOTIDE SEQUENCE</scope>
    <source>
        <strain evidence="1">CGMCC 1.15966</strain>
    </source>
</reference>
<evidence type="ECO:0000313" key="1">
    <source>
        <dbReference type="EMBL" id="GGE21916.1"/>
    </source>
</evidence>
<dbReference type="RefSeq" id="WP_182499259.1">
    <property type="nucleotide sequence ID" value="NZ_BMKM01000004.1"/>
</dbReference>
<dbReference type="EMBL" id="BMKM01000004">
    <property type="protein sequence ID" value="GGE21916.1"/>
    <property type="molecule type" value="Genomic_DNA"/>
</dbReference>
<gene>
    <name evidence="1" type="ORF">GCM10011516_19410</name>
</gene>
<dbReference type="AlphaFoldDB" id="A0A8H9KUF6"/>
<reference evidence="1" key="1">
    <citation type="journal article" date="2014" name="Int. J. Syst. Evol. Microbiol.">
        <title>Complete genome sequence of Corynebacterium casei LMG S-19264T (=DSM 44701T), isolated from a smear-ripened cheese.</title>
        <authorList>
            <consortium name="US DOE Joint Genome Institute (JGI-PGF)"/>
            <person name="Walter F."/>
            <person name="Albersmeier A."/>
            <person name="Kalinowski J."/>
            <person name="Ruckert C."/>
        </authorList>
    </citation>
    <scope>NUCLEOTIDE SEQUENCE</scope>
    <source>
        <strain evidence="1">CGMCC 1.15966</strain>
    </source>
</reference>
<organism evidence="1 2">
    <name type="scientific">Sphingobacterium cellulitidis</name>
    <dbReference type="NCBI Taxonomy" id="1768011"/>
    <lineage>
        <taxon>Bacteria</taxon>
        <taxon>Pseudomonadati</taxon>
        <taxon>Bacteroidota</taxon>
        <taxon>Sphingobacteriia</taxon>
        <taxon>Sphingobacteriales</taxon>
        <taxon>Sphingobacteriaceae</taxon>
        <taxon>Sphingobacterium</taxon>
    </lineage>
</organism>
<dbReference type="Proteomes" id="UP000614460">
    <property type="component" value="Unassembled WGS sequence"/>
</dbReference>